<proteinExistence type="predicted"/>
<protein>
    <submittedName>
        <fullName evidence="6">HTH-type transcriptional regulator AcrR</fullName>
    </submittedName>
</protein>
<dbReference type="Gene3D" id="1.10.357.10">
    <property type="entry name" value="Tetracycline Repressor, domain 2"/>
    <property type="match status" value="1"/>
</dbReference>
<keyword evidence="3" id="KW-0804">Transcription</keyword>
<dbReference type="SUPFAM" id="SSF48498">
    <property type="entry name" value="Tetracyclin repressor-like, C-terminal domain"/>
    <property type="match status" value="1"/>
</dbReference>
<keyword evidence="2 4" id="KW-0238">DNA-binding</keyword>
<evidence type="ECO:0000256" key="1">
    <source>
        <dbReference type="ARBA" id="ARBA00023015"/>
    </source>
</evidence>
<dbReference type="InterPro" id="IPR050109">
    <property type="entry name" value="HTH-type_TetR-like_transc_reg"/>
</dbReference>
<dbReference type="OrthoDB" id="9814200at2"/>
<dbReference type="InterPro" id="IPR036271">
    <property type="entry name" value="Tet_transcr_reg_TetR-rel_C_sf"/>
</dbReference>
<dbReference type="Pfam" id="PF00440">
    <property type="entry name" value="TetR_N"/>
    <property type="match status" value="1"/>
</dbReference>
<dbReference type="EMBL" id="SJPN01000004">
    <property type="protein sequence ID" value="TWU02204.1"/>
    <property type="molecule type" value="Genomic_DNA"/>
</dbReference>
<dbReference type="PANTHER" id="PTHR30055">
    <property type="entry name" value="HTH-TYPE TRANSCRIPTIONAL REGULATOR RUTR"/>
    <property type="match status" value="1"/>
</dbReference>
<keyword evidence="7" id="KW-1185">Reference proteome</keyword>
<dbReference type="PROSITE" id="PS50977">
    <property type="entry name" value="HTH_TETR_2"/>
    <property type="match status" value="1"/>
</dbReference>
<accession>A0A5C6AVP5</accession>
<evidence type="ECO:0000256" key="2">
    <source>
        <dbReference type="ARBA" id="ARBA00023125"/>
    </source>
</evidence>
<dbReference type="InterPro" id="IPR001647">
    <property type="entry name" value="HTH_TetR"/>
</dbReference>
<feature type="domain" description="HTH tetR-type" evidence="5">
    <location>
        <begin position="21"/>
        <end position="81"/>
    </location>
</feature>
<comment type="caution">
    <text evidence="6">The sequence shown here is derived from an EMBL/GenBank/DDBJ whole genome shotgun (WGS) entry which is preliminary data.</text>
</comment>
<evidence type="ECO:0000313" key="6">
    <source>
        <dbReference type="EMBL" id="TWU02204.1"/>
    </source>
</evidence>
<evidence type="ECO:0000313" key="7">
    <source>
        <dbReference type="Proteomes" id="UP000320176"/>
    </source>
</evidence>
<organism evidence="6 7">
    <name type="scientific">Stieleria varia</name>
    <dbReference type="NCBI Taxonomy" id="2528005"/>
    <lineage>
        <taxon>Bacteria</taxon>
        <taxon>Pseudomonadati</taxon>
        <taxon>Planctomycetota</taxon>
        <taxon>Planctomycetia</taxon>
        <taxon>Pirellulales</taxon>
        <taxon>Pirellulaceae</taxon>
        <taxon>Stieleria</taxon>
    </lineage>
</organism>
<evidence type="ECO:0000259" key="5">
    <source>
        <dbReference type="PROSITE" id="PS50977"/>
    </source>
</evidence>
<evidence type="ECO:0000256" key="4">
    <source>
        <dbReference type="PROSITE-ProRule" id="PRU00335"/>
    </source>
</evidence>
<sequence length="214" mass="23574">MKQYAMTKRKALGRPTKDEAAAIDVRVLDAARALFSQKGIANSSIDELAGTLGVSKHTIYRRYASKAKLLDAVVERDINAFRDELKSAGAKATDELEALHQMALRYFKFGSSRDYSAFYLLVSAEAVISADLRERLAEWTKFALQPVLEAISSAQSAGYLCSGSTASIGEILVDLLEGANNRVRLRDATLNSSRAARKLFDDRWQVFVKAMASE</sequence>
<name>A0A5C6AVP5_9BACT</name>
<feature type="DNA-binding region" description="H-T-H motif" evidence="4">
    <location>
        <begin position="44"/>
        <end position="63"/>
    </location>
</feature>
<dbReference type="AlphaFoldDB" id="A0A5C6AVP5"/>
<dbReference type="PANTHER" id="PTHR30055:SF234">
    <property type="entry name" value="HTH-TYPE TRANSCRIPTIONAL REGULATOR BETI"/>
    <property type="match status" value="1"/>
</dbReference>
<dbReference type="InterPro" id="IPR009057">
    <property type="entry name" value="Homeodomain-like_sf"/>
</dbReference>
<reference evidence="6 7" key="1">
    <citation type="submission" date="2019-02" db="EMBL/GenBank/DDBJ databases">
        <title>Deep-cultivation of Planctomycetes and their phenomic and genomic characterization uncovers novel biology.</title>
        <authorList>
            <person name="Wiegand S."/>
            <person name="Jogler M."/>
            <person name="Boedeker C."/>
            <person name="Pinto D."/>
            <person name="Vollmers J."/>
            <person name="Rivas-Marin E."/>
            <person name="Kohn T."/>
            <person name="Peeters S.H."/>
            <person name="Heuer A."/>
            <person name="Rast P."/>
            <person name="Oberbeckmann S."/>
            <person name="Bunk B."/>
            <person name="Jeske O."/>
            <person name="Meyerdierks A."/>
            <person name="Storesund J.E."/>
            <person name="Kallscheuer N."/>
            <person name="Luecker S."/>
            <person name="Lage O.M."/>
            <person name="Pohl T."/>
            <person name="Merkel B.J."/>
            <person name="Hornburger P."/>
            <person name="Mueller R.-W."/>
            <person name="Bruemmer F."/>
            <person name="Labrenz M."/>
            <person name="Spormann A.M."/>
            <person name="Op Den Camp H."/>
            <person name="Overmann J."/>
            <person name="Amann R."/>
            <person name="Jetten M.S.M."/>
            <person name="Mascher T."/>
            <person name="Medema M.H."/>
            <person name="Devos D.P."/>
            <person name="Kaster A.-K."/>
            <person name="Ovreas L."/>
            <person name="Rohde M."/>
            <person name="Galperin M.Y."/>
            <person name="Jogler C."/>
        </authorList>
    </citation>
    <scope>NUCLEOTIDE SEQUENCE [LARGE SCALE GENOMIC DNA]</scope>
    <source>
        <strain evidence="6 7">Pla52n</strain>
    </source>
</reference>
<evidence type="ECO:0000256" key="3">
    <source>
        <dbReference type="ARBA" id="ARBA00023163"/>
    </source>
</evidence>
<dbReference type="GO" id="GO:0000976">
    <property type="term" value="F:transcription cis-regulatory region binding"/>
    <property type="evidence" value="ECO:0007669"/>
    <property type="project" value="TreeGrafter"/>
</dbReference>
<dbReference type="PRINTS" id="PR00455">
    <property type="entry name" value="HTHTETR"/>
</dbReference>
<dbReference type="SUPFAM" id="SSF46689">
    <property type="entry name" value="Homeodomain-like"/>
    <property type="match status" value="1"/>
</dbReference>
<dbReference type="Proteomes" id="UP000320176">
    <property type="component" value="Unassembled WGS sequence"/>
</dbReference>
<keyword evidence="1" id="KW-0805">Transcription regulation</keyword>
<gene>
    <name evidence="6" type="primary">acrR</name>
    <name evidence="6" type="ORF">Pla52n_32530</name>
</gene>
<dbReference type="GO" id="GO:0003700">
    <property type="term" value="F:DNA-binding transcription factor activity"/>
    <property type="evidence" value="ECO:0007669"/>
    <property type="project" value="TreeGrafter"/>
</dbReference>